<reference evidence="4 5" key="1">
    <citation type="submission" date="2024-08" db="EMBL/GenBank/DDBJ databases">
        <title>Whole-genome sequencing of halo(alkali)philic microorganisms from hypersaline lakes.</title>
        <authorList>
            <person name="Sorokin D.Y."/>
            <person name="Merkel A.Y."/>
            <person name="Messina E."/>
            <person name="Yakimov M."/>
        </authorList>
    </citation>
    <scope>NUCLEOTIDE SEQUENCE [LARGE SCALE GENOMIC DNA]</scope>
    <source>
        <strain evidence="4 5">AB-hyl4</strain>
    </source>
</reference>
<evidence type="ECO:0000313" key="5">
    <source>
        <dbReference type="Proteomes" id="UP001575105"/>
    </source>
</evidence>
<accession>A0ABV4U243</accession>
<comment type="similarity">
    <text evidence="1">Belongs to the ATP-dependent AMP-binding enzyme family.</text>
</comment>
<dbReference type="InterPro" id="IPR025110">
    <property type="entry name" value="AMP-bd_C"/>
</dbReference>
<dbReference type="Proteomes" id="UP001575105">
    <property type="component" value="Unassembled WGS sequence"/>
</dbReference>
<dbReference type="Pfam" id="PF00501">
    <property type="entry name" value="AMP-binding"/>
    <property type="match status" value="1"/>
</dbReference>
<dbReference type="Pfam" id="PF13193">
    <property type="entry name" value="AMP-binding_C"/>
    <property type="match status" value="1"/>
</dbReference>
<evidence type="ECO:0000259" key="3">
    <source>
        <dbReference type="Pfam" id="PF13193"/>
    </source>
</evidence>
<dbReference type="Gene3D" id="3.40.50.12780">
    <property type="entry name" value="N-terminal domain of ligase-like"/>
    <property type="match status" value="1"/>
</dbReference>
<evidence type="ECO:0000256" key="1">
    <source>
        <dbReference type="ARBA" id="ARBA00006432"/>
    </source>
</evidence>
<gene>
    <name evidence="4" type="ORF">ACERK3_05145</name>
</gene>
<dbReference type="InterPro" id="IPR042099">
    <property type="entry name" value="ANL_N_sf"/>
</dbReference>
<evidence type="ECO:0000313" key="4">
    <source>
        <dbReference type="EMBL" id="MFA9477677.1"/>
    </source>
</evidence>
<dbReference type="Gene3D" id="3.30.300.30">
    <property type="match status" value="1"/>
</dbReference>
<name>A0ABV4U243_9BACT</name>
<dbReference type="RefSeq" id="WP_425344604.1">
    <property type="nucleotide sequence ID" value="NZ_JBGUBD010000003.1"/>
</dbReference>
<dbReference type="SUPFAM" id="SSF56801">
    <property type="entry name" value="Acetyl-CoA synthetase-like"/>
    <property type="match status" value="1"/>
</dbReference>
<dbReference type="InterPro" id="IPR000873">
    <property type="entry name" value="AMP-dep_synth/lig_dom"/>
</dbReference>
<comment type="caution">
    <text evidence="4">The sequence shown here is derived from an EMBL/GenBank/DDBJ whole genome shotgun (WGS) entry which is preliminary data.</text>
</comment>
<sequence>MSSILARQLQSHARSRPDAVAVRLAGEGAAEAVLTWGQWAEAAAALAARLHEQTTANAVVLVGIGNHPAFHVALMGVLLADRRAMAMAPDCAGSEIAAAATRTNAEAAIGTEAFVEHAAMHGLRCVDRDELIDATAADAQAVWSRHQGDGAVLLSSSGTTGRPKIVQRGTGSLGAVGESCARGIGFQADDTVLLTIPVHHSYGLEHGLLAPLVAGTRVELVASFDAERVLARLLAGEATIFPSVPFIFEALAQAHARAGAGGLAIRRAYSAGGPLPTGVYEAWQGRLGVRLGQLYGSTEIGSVSFNDPDEPGFDPTSVGRALPGATLVVLDRETPSLNRPLGAGEQGRVAVASGGMMSCYVDQPSDELVDGYFMTNDVGWLDDRGRLTLAGRLNLLIDIDGRKVNPAEVEAVLAAHEAVAEAVVLPMRMTETMNRLKAVVVPRAGMRVDTNELRQFARGRLSGHKLPRVYEVRESLPRSATGKVLREALLCS</sequence>
<organism evidence="4 5">
    <name type="scientific">Natronomicrosphaera hydrolytica</name>
    <dbReference type="NCBI Taxonomy" id="3242702"/>
    <lineage>
        <taxon>Bacteria</taxon>
        <taxon>Pseudomonadati</taxon>
        <taxon>Planctomycetota</taxon>
        <taxon>Phycisphaerae</taxon>
        <taxon>Phycisphaerales</taxon>
        <taxon>Phycisphaeraceae</taxon>
        <taxon>Natronomicrosphaera</taxon>
    </lineage>
</organism>
<evidence type="ECO:0000259" key="2">
    <source>
        <dbReference type="Pfam" id="PF00501"/>
    </source>
</evidence>
<dbReference type="InterPro" id="IPR045851">
    <property type="entry name" value="AMP-bd_C_sf"/>
</dbReference>
<dbReference type="EMBL" id="JBGUBD010000003">
    <property type="protein sequence ID" value="MFA9477677.1"/>
    <property type="molecule type" value="Genomic_DNA"/>
</dbReference>
<dbReference type="CDD" id="cd04433">
    <property type="entry name" value="AFD_class_I"/>
    <property type="match status" value="1"/>
</dbReference>
<dbReference type="PANTHER" id="PTHR43201:SF8">
    <property type="entry name" value="ACYL-COA SYNTHETASE FAMILY MEMBER 3"/>
    <property type="match status" value="1"/>
</dbReference>
<feature type="domain" description="AMP-binding enzyme C-terminal" evidence="3">
    <location>
        <begin position="408"/>
        <end position="483"/>
    </location>
</feature>
<keyword evidence="5" id="KW-1185">Reference proteome</keyword>
<dbReference type="PANTHER" id="PTHR43201">
    <property type="entry name" value="ACYL-COA SYNTHETASE"/>
    <property type="match status" value="1"/>
</dbReference>
<feature type="domain" description="AMP-dependent synthetase/ligase" evidence="2">
    <location>
        <begin position="10"/>
        <end position="360"/>
    </location>
</feature>
<proteinExistence type="inferred from homology"/>
<protein>
    <submittedName>
        <fullName evidence="4">Class I adenylate-forming enzyme family protein</fullName>
    </submittedName>
</protein>